<reference evidence="3 4" key="1">
    <citation type="submission" date="2015-06" db="EMBL/GenBank/DDBJ databases">
        <title>Genome sequencing of Thermotogales isolates from hydrothermal vents.</title>
        <authorList>
            <person name="Haverkamp T.H."/>
            <person name="Kublanov I.V."/>
            <person name="Nesbo C.L."/>
        </authorList>
    </citation>
    <scope>NUCLEOTIDE SEQUENCE [LARGE SCALE GENOMIC DNA]</scope>
    <source>
        <strain evidence="4">ik275mar</strain>
    </source>
</reference>
<sequence>MKILLMPLGNIRTYKNSVVYKLEQSNNYDFLPNLLINEFNIDKVMIFVLDTLYPNLTDEQPKSYNEMENFLIKKYSEYFSSHSEFENFEVKVVPGVGTFRNRKDMEYRFKGTITDLYYLNLYYFYNLFKDLNINDDLEVYLDITFGINYHTNMLYSSLIDLLQLISFIKPVKFVVTNSESPFSREEKNILFVHKIEEKRIIPFLNIKDFQGEKIFGFSSFVDNQEKRIIGKNRLNDFYRELKKSEVINESRIFLKSIYYGFPLVFSLMLKKVDFDEIILKGIEIYKDVLDIENGVDKKIVKRKLAITPSFKGIIFSSIFSKLFVKLFDEYDEKIHLKDEYPIDYLESISNFVWKINEEGNYINVFSALSIKKELSDIKNYAKGLPEGEIIYTKSKDNENKQSKQIYSKIYSSEKRNFLAHAGLSNRTFKIKKTKNDILIIPQMKNILGNFKDI</sequence>
<dbReference type="InterPro" id="IPR019016">
    <property type="entry name" value="Csx1-like_HEPN"/>
</dbReference>
<dbReference type="Gene3D" id="3.40.50.10640">
    <property type="entry name" value="SSO1389-like"/>
    <property type="match status" value="1"/>
</dbReference>
<evidence type="ECO:0000259" key="1">
    <source>
        <dbReference type="Pfam" id="PF09455"/>
    </source>
</evidence>
<evidence type="ECO:0000259" key="2">
    <source>
        <dbReference type="Pfam" id="PF22230"/>
    </source>
</evidence>
<dbReference type="Pfam" id="PF22230">
    <property type="entry name" value="Csx1_CARF"/>
    <property type="match status" value="1"/>
</dbReference>
<dbReference type="SUPFAM" id="SSF160980">
    <property type="entry name" value="SSO1389-like"/>
    <property type="match status" value="1"/>
</dbReference>
<dbReference type="EMBL" id="LBFC01000002">
    <property type="protein sequence ID" value="ONN28076.1"/>
    <property type="molecule type" value="Genomic_DNA"/>
</dbReference>
<feature type="domain" description="CRISPR system endoribonuclease Csx1 CARF" evidence="2">
    <location>
        <begin position="4"/>
        <end position="179"/>
    </location>
</feature>
<dbReference type="RefSeq" id="WP_077197728.1">
    <property type="nucleotide sequence ID" value="NZ_LBFC01000002.1"/>
</dbReference>
<comment type="caution">
    <text evidence="3">The sequence shown here is derived from an EMBL/GenBank/DDBJ whole genome shotgun (WGS) entry which is preliminary data.</text>
</comment>
<dbReference type="NCBIfam" id="TIGR01897">
    <property type="entry name" value="cas_MJ1666"/>
    <property type="match status" value="1"/>
</dbReference>
<evidence type="ECO:0008006" key="5">
    <source>
        <dbReference type="Google" id="ProtNLM"/>
    </source>
</evidence>
<dbReference type="PANTHER" id="PTHR37169">
    <property type="entry name" value="CRISPR SYSTEM ENDORIBONUCLEASE CSX1-RELATED"/>
    <property type="match status" value="1"/>
</dbReference>
<dbReference type="PANTHER" id="PTHR37169:SF1">
    <property type="entry name" value="CRISPR SYSTEM ENDORIBONUCLEASE CSX1"/>
    <property type="match status" value="1"/>
</dbReference>
<dbReference type="Proteomes" id="UP000242616">
    <property type="component" value="Unassembled WGS sequence"/>
</dbReference>
<proteinExistence type="predicted"/>
<protein>
    <recommendedName>
        <fullName evidence="5">TIGR01897 family CRISPR-associated protein</fullName>
    </recommendedName>
</protein>
<dbReference type="Pfam" id="PF09455">
    <property type="entry name" value="Csx1_HEPN"/>
    <property type="match status" value="1"/>
</dbReference>
<evidence type="ECO:0000313" key="4">
    <source>
        <dbReference type="Proteomes" id="UP000242616"/>
    </source>
</evidence>
<evidence type="ECO:0000313" key="3">
    <source>
        <dbReference type="EMBL" id="ONN28076.1"/>
    </source>
</evidence>
<feature type="domain" description="CRISPR system endoribonuclease Csx1-like HEPN" evidence="1">
    <location>
        <begin position="370"/>
        <end position="439"/>
    </location>
</feature>
<accession>A0ABX3ILP9</accession>
<gene>
    <name evidence="3" type="ORF">XJ44_00590</name>
</gene>
<organism evidence="3 4">
    <name type="scientific">Thermosipho affectus</name>
    <dbReference type="NCBI Taxonomy" id="660294"/>
    <lineage>
        <taxon>Bacteria</taxon>
        <taxon>Thermotogati</taxon>
        <taxon>Thermotogota</taxon>
        <taxon>Thermotogae</taxon>
        <taxon>Thermotogales</taxon>
        <taxon>Fervidobacteriaceae</taxon>
        <taxon>Thermosipho</taxon>
    </lineage>
</organism>
<dbReference type="InterPro" id="IPR010171">
    <property type="entry name" value="CRISPR_Csx1"/>
</dbReference>
<name>A0ABX3ILP9_9BACT</name>
<keyword evidence="4" id="KW-1185">Reference proteome</keyword>
<dbReference type="InterPro" id="IPR053857">
    <property type="entry name" value="Csx1_CARF"/>
</dbReference>
<dbReference type="InterPro" id="IPR052875">
    <property type="entry name" value="CRISPR_assoc_ribonuclease"/>
</dbReference>